<dbReference type="Pfam" id="PF02502">
    <property type="entry name" value="LacAB_rpiB"/>
    <property type="match status" value="1"/>
</dbReference>
<comment type="similarity">
    <text evidence="1">Belongs to the LacAB/RpiB family.</text>
</comment>
<evidence type="ECO:0000256" key="1">
    <source>
        <dbReference type="ARBA" id="ARBA00008754"/>
    </source>
</evidence>
<proteinExistence type="inferred from homology"/>
<dbReference type="PANTHER" id="PTHR30345">
    <property type="entry name" value="RIBOSE-5-PHOSPHATE ISOMERASE B"/>
    <property type="match status" value="1"/>
</dbReference>
<dbReference type="NCBIfam" id="TIGR00689">
    <property type="entry name" value="rpiB_lacA_lacB"/>
    <property type="match status" value="1"/>
</dbReference>
<evidence type="ECO:0000313" key="3">
    <source>
        <dbReference type="Proteomes" id="UP000231198"/>
    </source>
</evidence>
<dbReference type="SUPFAM" id="SSF89623">
    <property type="entry name" value="Ribose/Galactose isomerase RpiB/AlsB"/>
    <property type="match status" value="1"/>
</dbReference>
<dbReference type="EMBL" id="PEZG01000074">
    <property type="protein sequence ID" value="PIS15486.1"/>
    <property type="molecule type" value="Genomic_DNA"/>
</dbReference>
<name>A0A2H0WS58_9BACT</name>
<gene>
    <name evidence="2" type="ORF">COT62_03390</name>
</gene>
<dbReference type="InterPro" id="IPR003500">
    <property type="entry name" value="RpiB_LacA_LacB"/>
</dbReference>
<reference evidence="3" key="1">
    <citation type="submission" date="2017-09" db="EMBL/GenBank/DDBJ databases">
        <title>Depth-based differentiation of microbial function through sediment-hosted aquifers and enrichment of novel symbionts in the deep terrestrial subsurface.</title>
        <authorList>
            <person name="Probst A.J."/>
            <person name="Ladd B."/>
            <person name="Jarett J.K."/>
            <person name="Geller-Mcgrath D.E."/>
            <person name="Sieber C.M.K."/>
            <person name="Emerson J.B."/>
            <person name="Anantharaman K."/>
            <person name="Thomas B.C."/>
            <person name="Malmstrom R."/>
            <person name="Stieglmeier M."/>
            <person name="Klingl A."/>
            <person name="Woyke T."/>
            <person name="Ryan C.M."/>
            <person name="Banfield J.F."/>
        </authorList>
    </citation>
    <scope>NUCLEOTIDE SEQUENCE [LARGE SCALE GENOMIC DNA]</scope>
</reference>
<accession>A0A2H0WS58</accession>
<sequence>MAIFIGTDHRGFELKNKLVEYLQEKNIRIEDMGNYQLDPMDDYPDFAKKVTQAVLQNPEGSLGIVICGSGVGVCIAANKARGILCGIGFDPQQTLHARENDHINVLALPSDFVSFEKAKQIIDAFISATPKKEEKYLRRLRKLENI</sequence>
<keyword evidence="2" id="KW-0413">Isomerase</keyword>
<dbReference type="GO" id="GO:0005975">
    <property type="term" value="P:carbohydrate metabolic process"/>
    <property type="evidence" value="ECO:0007669"/>
    <property type="project" value="InterPro"/>
</dbReference>
<dbReference type="InterPro" id="IPR036569">
    <property type="entry name" value="RpiB_LacA_LacB_sf"/>
</dbReference>
<dbReference type="AlphaFoldDB" id="A0A2H0WS58"/>
<comment type="caution">
    <text evidence="2">The sequence shown here is derived from an EMBL/GenBank/DDBJ whole genome shotgun (WGS) entry which is preliminary data.</text>
</comment>
<dbReference type="Proteomes" id="UP000231198">
    <property type="component" value="Unassembled WGS sequence"/>
</dbReference>
<dbReference type="PIRSF" id="PIRSF005384">
    <property type="entry name" value="RpiB_LacA_B"/>
    <property type="match status" value="1"/>
</dbReference>
<dbReference type="NCBIfam" id="NF004051">
    <property type="entry name" value="PRK05571.1"/>
    <property type="match status" value="1"/>
</dbReference>
<dbReference type="Gene3D" id="3.40.1400.10">
    <property type="entry name" value="Sugar-phosphate isomerase, RpiB/LacA/LacB"/>
    <property type="match status" value="1"/>
</dbReference>
<evidence type="ECO:0000313" key="2">
    <source>
        <dbReference type="EMBL" id="PIS15486.1"/>
    </source>
</evidence>
<dbReference type="GO" id="GO:0016861">
    <property type="term" value="F:intramolecular oxidoreductase activity, interconverting aldoses and ketoses"/>
    <property type="evidence" value="ECO:0007669"/>
    <property type="project" value="UniProtKB-ARBA"/>
</dbReference>
<organism evidence="2 3">
    <name type="scientific">Candidatus Roizmanbacteria bacterium CG09_land_8_20_14_0_10_41_9</name>
    <dbReference type="NCBI Taxonomy" id="1974850"/>
    <lineage>
        <taxon>Bacteria</taxon>
        <taxon>Candidatus Roizmaniibacteriota</taxon>
    </lineage>
</organism>
<dbReference type="PANTHER" id="PTHR30345:SF0">
    <property type="entry name" value="DNA DAMAGE-REPAIR_TOLERATION PROTEIN DRT102"/>
    <property type="match status" value="1"/>
</dbReference>
<protein>
    <submittedName>
        <fullName evidence="2">Ribose 5-phosphate isomerase B</fullName>
    </submittedName>
</protein>